<dbReference type="RefSeq" id="WP_023046064.1">
    <property type="nucleotide sequence ID" value="NZ_CAWNTA010000141.1"/>
</dbReference>
<proteinExistence type="predicted"/>
<evidence type="ECO:0008006" key="4">
    <source>
        <dbReference type="Google" id="ProtNLM"/>
    </source>
</evidence>
<dbReference type="AlphaFoldDB" id="A0A2S8PVG2"/>
<keyword evidence="1" id="KW-0732">Signal</keyword>
<accession>A0A2S8PVG2</accession>
<feature type="signal peptide" evidence="1">
    <location>
        <begin position="1"/>
        <end position="38"/>
    </location>
</feature>
<protein>
    <recommendedName>
        <fullName evidence="4">Pilus assembly protein</fullName>
    </recommendedName>
</protein>
<comment type="caution">
    <text evidence="2">The sequence shown here is derived from an EMBL/GenBank/DDBJ whole genome shotgun (WGS) entry which is preliminary data.</text>
</comment>
<dbReference type="Proteomes" id="UP000239550">
    <property type="component" value="Unassembled WGS sequence"/>
</dbReference>
<feature type="chain" id="PRO_5015679260" description="Pilus assembly protein" evidence="1">
    <location>
        <begin position="39"/>
        <end position="428"/>
    </location>
</feature>
<evidence type="ECO:0000313" key="3">
    <source>
        <dbReference type="Proteomes" id="UP000239550"/>
    </source>
</evidence>
<evidence type="ECO:0000256" key="1">
    <source>
        <dbReference type="SAM" id="SignalP"/>
    </source>
</evidence>
<dbReference type="EMBL" id="PUWT01000072">
    <property type="protein sequence ID" value="PQQ22893.1"/>
    <property type="molecule type" value="Genomic_DNA"/>
</dbReference>
<reference evidence="2 3" key="1">
    <citation type="submission" date="2018-02" db="EMBL/GenBank/DDBJ databases">
        <title>Five New Genomes of Indian Photorhabdus Isolates TSA.</title>
        <authorList>
            <person name="Dubay B."/>
            <person name="Somvanshi V.S."/>
        </authorList>
    </citation>
    <scope>NUCLEOTIDE SEQUENCE [LARGE SCALE GENOMIC DNA]</scope>
    <source>
        <strain evidence="2 3">H1</strain>
    </source>
</reference>
<organism evidence="2 3">
    <name type="scientific">Photorhabdus hindustanensis</name>
    <dbReference type="NCBI Taxonomy" id="2918802"/>
    <lineage>
        <taxon>Bacteria</taxon>
        <taxon>Pseudomonadati</taxon>
        <taxon>Pseudomonadota</taxon>
        <taxon>Gammaproteobacteria</taxon>
        <taxon>Enterobacterales</taxon>
        <taxon>Morganellaceae</taxon>
        <taxon>Photorhabdus</taxon>
    </lineage>
</organism>
<keyword evidence="3" id="KW-1185">Reference proteome</keyword>
<name>A0A2S8PVG2_9GAMM</name>
<evidence type="ECO:0000313" key="2">
    <source>
        <dbReference type="EMBL" id="PQQ22893.1"/>
    </source>
</evidence>
<sequence>MLNPHRALATAPTRRFRCGVLAPGLIAGLLIASASASAESAKAFRFKITSQVVPEITLFNPEATTAIAFRKTEIPDASKVDTQNYISICANGYPWVKGYKKNAKTENQKVLMTFFSPKAQTALAPNLGEDFAAIRTQLNTPYTLHLPLSKHLNTGETDFKTDDPVVTFGIRPAFPFANNCSPTAGVSQFLRPITIPVRSIADATPIIEQLVPTQQELAKDGKHFIAKVKILGVTKDTTVLWVDSNNPNGLPMARAKEIASQPDVEHGLTGKEVIGGLYRVSLPVPTTMTYSAKVKVTKLIKSQSRTFEEPMVNGDVNKPYLKVSDCTDNQCQIIWNSVIPYRDVNGSLGLSLQGNLPVLDKTQLPKAIFTLQRNSEWKQVGLFSGQTDAALAQSNWKLYRNTASPLLTSSPLPQKGVFLLNFETVAAP</sequence>
<gene>
    <name evidence="2" type="ORF">C6H66_21585</name>
</gene>